<sequence length="370" mass="41096">MRGNATQADCRPDGCLPALGRTLHRRCPLSLLSVAIRRMSRTLQPSRHNQPSPQVVRQAIQWSIRLNDSSADPGLRKQCEQWRTEHADHECAWQRIQTLSNELNSSFQALPGSGAAFEALEKSAQRLGRRQTLKLLSGIAVLGSAAWLSRDIAPWEQWQADFATGVGERNSYRLQDGTDLQLNTDSAVDQDFNARHRLINLTRGEILVACGADSHSVTPRPLLVQSRHALFEGIGARFVVRQDQDSTRVSVTKGSLIIRSPATSPVDVKAGQSYSVSGQRATLLPPPDMEAGAWADGLIVTKGMRLGDFLAEVGRYRRGYLGCADDIADLRLSGVFRLEDTDRLLEVLPQTLPVKLSYRTRWWVTLQRQA</sequence>
<organism evidence="3 4">
    <name type="scientific">Pseudomonas lijiangensis</name>
    <dbReference type="NCBI Taxonomy" id="2995658"/>
    <lineage>
        <taxon>Bacteria</taxon>
        <taxon>Pseudomonadati</taxon>
        <taxon>Pseudomonadota</taxon>
        <taxon>Gammaproteobacteria</taxon>
        <taxon>Pseudomonadales</taxon>
        <taxon>Pseudomonadaceae</taxon>
        <taxon>Pseudomonas</taxon>
    </lineage>
</organism>
<dbReference type="InterPro" id="IPR032623">
    <property type="entry name" value="FecR_N"/>
</dbReference>
<keyword evidence="4" id="KW-1185">Reference proteome</keyword>
<evidence type="ECO:0000313" key="4">
    <source>
        <dbReference type="Proteomes" id="UP000683401"/>
    </source>
</evidence>
<dbReference type="PANTHER" id="PTHR30273:SF2">
    <property type="entry name" value="PROTEIN FECR"/>
    <property type="match status" value="1"/>
</dbReference>
<protein>
    <submittedName>
        <fullName evidence="3">FecR family protein</fullName>
    </submittedName>
</protein>
<gene>
    <name evidence="3" type="ORF">KQP88_24375</name>
</gene>
<dbReference type="InterPro" id="IPR012373">
    <property type="entry name" value="Ferrdict_sens_TM"/>
</dbReference>
<dbReference type="Pfam" id="PF04773">
    <property type="entry name" value="FecR"/>
    <property type="match status" value="1"/>
</dbReference>
<dbReference type="Pfam" id="PF16220">
    <property type="entry name" value="DUF4880"/>
    <property type="match status" value="1"/>
</dbReference>
<feature type="domain" description="FecR protein" evidence="1">
    <location>
        <begin position="161"/>
        <end position="255"/>
    </location>
</feature>
<feature type="domain" description="FecR N-terminal" evidence="2">
    <location>
        <begin position="57"/>
        <end position="99"/>
    </location>
</feature>
<proteinExistence type="predicted"/>
<dbReference type="Proteomes" id="UP000683401">
    <property type="component" value="Chromosome"/>
</dbReference>
<dbReference type="PANTHER" id="PTHR30273">
    <property type="entry name" value="PERIPLASMIC SIGNAL SENSOR AND SIGMA FACTOR ACTIVATOR FECR-RELATED"/>
    <property type="match status" value="1"/>
</dbReference>
<dbReference type="InterPro" id="IPR006860">
    <property type="entry name" value="FecR"/>
</dbReference>
<dbReference type="EMBL" id="CP076668">
    <property type="protein sequence ID" value="QWU83079.1"/>
    <property type="molecule type" value="Genomic_DNA"/>
</dbReference>
<dbReference type="PIRSF" id="PIRSF018266">
    <property type="entry name" value="FecR"/>
    <property type="match status" value="1"/>
</dbReference>
<reference evidence="4" key="1">
    <citation type="submission" date="2021-06" db="EMBL/GenBank/DDBJ databases">
        <title>Identification of Pseudomonas cichorii causing bacterial leaf black spot of flue-cured tobacco, a new disease in China.</title>
        <authorList>
            <person name="Lu C.-H."/>
        </authorList>
    </citation>
    <scope>NUCLEOTIDE SEQUENCE [LARGE SCALE GENOMIC DNA]</scope>
    <source>
        <strain evidence="4">LJ2</strain>
    </source>
</reference>
<name>A0ABX8HR47_9PSED</name>
<evidence type="ECO:0000259" key="1">
    <source>
        <dbReference type="Pfam" id="PF04773"/>
    </source>
</evidence>
<evidence type="ECO:0000313" key="3">
    <source>
        <dbReference type="EMBL" id="QWU83079.1"/>
    </source>
</evidence>
<evidence type="ECO:0000259" key="2">
    <source>
        <dbReference type="Pfam" id="PF16220"/>
    </source>
</evidence>
<accession>A0ABX8HR47</accession>